<evidence type="ECO:0000259" key="3">
    <source>
        <dbReference type="Pfam" id="PF00892"/>
    </source>
</evidence>
<keyword evidence="7" id="KW-1185">Reference proteome</keyword>
<dbReference type="AlphaFoldDB" id="A0A849B7D3"/>
<reference evidence="4 6" key="1">
    <citation type="submission" date="2020-05" db="EMBL/GenBank/DDBJ databases">
        <title>MicrobeNet Type strains.</title>
        <authorList>
            <person name="Nicholson A.C."/>
        </authorList>
    </citation>
    <scope>NUCLEOTIDE SEQUENCE [LARGE SCALE GENOMIC DNA]</scope>
    <source>
        <strain evidence="4 6">ATCC 700815</strain>
    </source>
</reference>
<feature type="compositionally biased region" description="Low complexity" evidence="1">
    <location>
        <begin position="321"/>
        <end position="343"/>
    </location>
</feature>
<feature type="domain" description="EamA" evidence="3">
    <location>
        <begin position="3"/>
        <end position="137"/>
    </location>
</feature>
<evidence type="ECO:0000313" key="4">
    <source>
        <dbReference type="EMBL" id="NNH10376.1"/>
    </source>
</evidence>
<gene>
    <name evidence="4" type="ORF">HLB16_05695</name>
    <name evidence="5" type="ORF">NDR89_18920</name>
</gene>
<dbReference type="Proteomes" id="UP000542973">
    <property type="component" value="Unassembled WGS sequence"/>
</dbReference>
<keyword evidence="2" id="KW-0812">Transmembrane</keyword>
<dbReference type="EMBL" id="JABEMD010000007">
    <property type="protein sequence ID" value="NNH10376.1"/>
    <property type="molecule type" value="Genomic_DNA"/>
</dbReference>
<sequence length="351" mass="37129">MGIGVLCGLLAGAFWGMVFIAPKLLPVFSPWELAIGRYLAYGLVAAVAAAPLMRRIARKLTRADCIALLRQAFTGNLLYYVLLAFGVQLAGVGPTSLIIGILPISVTVMGRRDHGAVPLSRLLLPLLVVAAGIACINLDLFAGGGHGGHGAAAAEAARPVWQKLAGVVCAAGALVCWTLYAVDNARYLQRNPQYSGNEWSALYGLSTGIVSALLALVGWLLFRDVLTAPGSGRDWQWFWWVNAAVALGASLIGNNLWNIASRRLPLTLSGQMIVFETLFALAYGFLYEQRWPRGLELAAIVLLMIGVAWSVRLHAGEKSAAPAADESTNAEAAEATAAAATESGHADKRPA</sequence>
<feature type="transmembrane region" description="Helical" evidence="2">
    <location>
        <begin position="237"/>
        <end position="257"/>
    </location>
</feature>
<keyword evidence="2" id="KW-1133">Transmembrane helix</keyword>
<feature type="transmembrane region" description="Helical" evidence="2">
    <location>
        <begin position="91"/>
        <end position="110"/>
    </location>
</feature>
<evidence type="ECO:0000256" key="1">
    <source>
        <dbReference type="SAM" id="MobiDB-lite"/>
    </source>
</evidence>
<dbReference type="InterPro" id="IPR000620">
    <property type="entry name" value="EamA_dom"/>
</dbReference>
<proteinExistence type="predicted"/>
<dbReference type="SUPFAM" id="SSF103481">
    <property type="entry name" value="Multidrug resistance efflux transporter EmrE"/>
    <property type="match status" value="2"/>
</dbReference>
<protein>
    <submittedName>
        <fullName evidence="4">DMT family transporter</fullName>
    </submittedName>
</protein>
<dbReference type="RefSeq" id="WP_082371446.1">
    <property type="nucleotide sequence ID" value="NZ_BAAAEB010000029.1"/>
</dbReference>
<accession>A0A849B7D3</accession>
<feature type="transmembrane region" description="Helical" evidence="2">
    <location>
        <begin position="264"/>
        <end position="285"/>
    </location>
</feature>
<evidence type="ECO:0000313" key="7">
    <source>
        <dbReference type="Proteomes" id="UP001056648"/>
    </source>
</evidence>
<feature type="transmembrane region" description="Helical" evidence="2">
    <location>
        <begin position="291"/>
        <end position="311"/>
    </location>
</feature>
<dbReference type="Proteomes" id="UP001056648">
    <property type="component" value="Chromosome 2"/>
</dbReference>
<evidence type="ECO:0000313" key="6">
    <source>
        <dbReference type="Proteomes" id="UP000542973"/>
    </source>
</evidence>
<dbReference type="GO" id="GO:0016020">
    <property type="term" value="C:membrane"/>
    <property type="evidence" value="ECO:0007669"/>
    <property type="project" value="InterPro"/>
</dbReference>
<dbReference type="InterPro" id="IPR037185">
    <property type="entry name" value="EmrE-like"/>
</dbReference>
<keyword evidence="2" id="KW-0472">Membrane</keyword>
<reference evidence="5" key="2">
    <citation type="submission" date="2022-06" db="EMBL/GenBank/DDBJ databases">
        <title>Complete genome sequence and characterization of Cupriavidus gilardii QJ1 isolated from contaminating cells.</title>
        <authorList>
            <person name="Qi J."/>
        </authorList>
    </citation>
    <scope>NUCLEOTIDE SEQUENCE</scope>
    <source>
        <strain evidence="5">QJ1</strain>
    </source>
</reference>
<feature type="transmembrane region" description="Helical" evidence="2">
    <location>
        <begin position="36"/>
        <end position="53"/>
    </location>
</feature>
<feature type="transmembrane region" description="Helical" evidence="2">
    <location>
        <begin position="202"/>
        <end position="222"/>
    </location>
</feature>
<evidence type="ECO:0000313" key="5">
    <source>
        <dbReference type="EMBL" id="USE78721.1"/>
    </source>
</evidence>
<organism evidence="4 6">
    <name type="scientific">Cupriavidus gilardii</name>
    <dbReference type="NCBI Taxonomy" id="82541"/>
    <lineage>
        <taxon>Bacteria</taxon>
        <taxon>Pseudomonadati</taxon>
        <taxon>Pseudomonadota</taxon>
        <taxon>Betaproteobacteria</taxon>
        <taxon>Burkholderiales</taxon>
        <taxon>Burkholderiaceae</taxon>
        <taxon>Cupriavidus</taxon>
    </lineage>
</organism>
<feature type="transmembrane region" description="Helical" evidence="2">
    <location>
        <begin position="65"/>
        <end position="85"/>
    </location>
</feature>
<dbReference type="Pfam" id="PF00892">
    <property type="entry name" value="EamA"/>
    <property type="match status" value="1"/>
</dbReference>
<name>A0A849B7D3_9BURK</name>
<feature type="transmembrane region" description="Helical" evidence="2">
    <location>
        <begin position="122"/>
        <end position="144"/>
    </location>
</feature>
<evidence type="ECO:0000256" key="2">
    <source>
        <dbReference type="SAM" id="Phobius"/>
    </source>
</evidence>
<feature type="transmembrane region" description="Helical" evidence="2">
    <location>
        <begin position="164"/>
        <end position="182"/>
    </location>
</feature>
<feature type="region of interest" description="Disordered" evidence="1">
    <location>
        <begin position="321"/>
        <end position="351"/>
    </location>
</feature>
<dbReference type="EMBL" id="CP098736">
    <property type="protein sequence ID" value="USE78721.1"/>
    <property type="molecule type" value="Genomic_DNA"/>
</dbReference>